<dbReference type="Gene3D" id="3.30.420.10">
    <property type="entry name" value="Ribonuclease H-like superfamily/Ribonuclease H"/>
    <property type="match status" value="1"/>
</dbReference>
<feature type="binding site" evidence="8">
    <location>
        <position position="41"/>
    </location>
    <ligand>
        <name>a divalent metal cation</name>
        <dbReference type="ChEBI" id="CHEBI:60240"/>
    </ligand>
</feature>
<comment type="function">
    <text evidence="9">Endonuclease that specifically degrades the RNA of RNA-DNA hybrids.</text>
</comment>
<keyword evidence="7 8" id="KW-0378">Hydrolase</keyword>
<organism evidence="11 12">
    <name type="scientific">Chlamydomonas reinhardtii</name>
    <name type="common">Chlamydomonas smithii</name>
    <dbReference type="NCBI Taxonomy" id="3055"/>
    <lineage>
        <taxon>Eukaryota</taxon>
        <taxon>Viridiplantae</taxon>
        <taxon>Chlorophyta</taxon>
        <taxon>core chlorophytes</taxon>
        <taxon>Chlorophyceae</taxon>
        <taxon>CS clade</taxon>
        <taxon>Chlamydomonadales</taxon>
        <taxon>Chlamydomonadaceae</taxon>
        <taxon>Chlamydomonas</taxon>
    </lineage>
</organism>
<feature type="binding site" evidence="8">
    <location>
        <position position="42"/>
    </location>
    <ligand>
        <name>a divalent metal cation</name>
        <dbReference type="ChEBI" id="CHEBI:60240"/>
    </ligand>
</feature>
<evidence type="ECO:0000256" key="5">
    <source>
        <dbReference type="ARBA" id="ARBA00022723"/>
    </source>
</evidence>
<dbReference type="PaxDb" id="3055-EDP04875"/>
<dbReference type="PANTHER" id="PTHR10954:SF7">
    <property type="entry name" value="RIBONUCLEASE H2 SUBUNIT A"/>
    <property type="match status" value="1"/>
</dbReference>
<evidence type="ECO:0000256" key="7">
    <source>
        <dbReference type="ARBA" id="ARBA00022801"/>
    </source>
</evidence>
<dbReference type="FunFam" id="1.10.10.460:FF:000001">
    <property type="entry name" value="Ribonuclease"/>
    <property type="match status" value="1"/>
</dbReference>
<dbReference type="STRING" id="3055.A0A2K3CNY2"/>
<dbReference type="OrthoDB" id="7462577at2759"/>
<comment type="similarity">
    <text evidence="3">Belongs to the RNase HII family. Eukaryotic subfamily.</text>
</comment>
<proteinExistence type="inferred from homology"/>
<dbReference type="Proteomes" id="UP000006906">
    <property type="component" value="Chromosome 17"/>
</dbReference>
<protein>
    <recommendedName>
        <fullName evidence="9">Ribonuclease</fullName>
        <ecNumber evidence="9">3.1.26.4</ecNumber>
    </recommendedName>
</protein>
<sequence>MSEPASGGSGQDFSSTVGVRLVSQLRTGEEWTKAPCILGVDEAGRGPVLGPMVYACAFTSVSTDISSRGYADSKTLTHETREKLFKAIDADSGVGWVAHIMSAQFISGHMLGRDKTSLNALAFDATCAIIRRALESGANVKQVYVDTVGDADRHRDRLSRAFPGLDFTVCPKADSLYPIVSAASIVAKVIRDKSLTDSQKSLGLTGEVGTGYPGDSATTTWLKQHMHPLWGFPRLVRHSWETCSRMLEPPEGVGLKFEADEQGDDKDGGAAAAAGQQRLAFARPGGAGMLESSGLGRHTFFRMRKLQRIAEAF</sequence>
<feature type="binding site" evidence="8">
    <location>
        <position position="146"/>
    </location>
    <ligand>
        <name>a divalent metal cation</name>
        <dbReference type="ChEBI" id="CHEBI:60240"/>
    </ligand>
</feature>
<dbReference type="Gene3D" id="1.10.10.460">
    <property type="entry name" value="Ribonuclease hii. Domain 2"/>
    <property type="match status" value="1"/>
</dbReference>
<gene>
    <name evidence="11" type="ORF">CHLRE_17g701350v5</name>
</gene>
<dbReference type="PROSITE" id="PS51975">
    <property type="entry name" value="RNASE_H_2"/>
    <property type="match status" value="1"/>
</dbReference>
<dbReference type="Gramene" id="PNW69996">
    <property type="protein sequence ID" value="PNW69996"/>
    <property type="gene ID" value="CHLRE_17g701350v5"/>
</dbReference>
<evidence type="ECO:0000313" key="12">
    <source>
        <dbReference type="Proteomes" id="UP000006906"/>
    </source>
</evidence>
<evidence type="ECO:0000256" key="6">
    <source>
        <dbReference type="ARBA" id="ARBA00022759"/>
    </source>
</evidence>
<accession>A0A2K3CNY2</accession>
<dbReference type="KEGG" id="cre:CHLRE_17g701350v5"/>
<dbReference type="RefSeq" id="XP_042914379.1">
    <property type="nucleotide sequence ID" value="XM_043071918.1"/>
</dbReference>
<dbReference type="GO" id="GO:0032299">
    <property type="term" value="C:ribonuclease H2 complex"/>
    <property type="evidence" value="ECO:0000318"/>
    <property type="project" value="GO_Central"/>
</dbReference>
<dbReference type="EMBL" id="CM008978">
    <property type="protein sequence ID" value="PNW69996.1"/>
    <property type="molecule type" value="Genomic_DNA"/>
</dbReference>
<evidence type="ECO:0000256" key="9">
    <source>
        <dbReference type="RuleBase" id="RU003515"/>
    </source>
</evidence>
<dbReference type="GO" id="GO:0006298">
    <property type="term" value="P:mismatch repair"/>
    <property type="evidence" value="ECO:0000318"/>
    <property type="project" value="GO_Central"/>
</dbReference>
<dbReference type="FunCoup" id="A0A2K3CNY2">
    <property type="interactions" value="1469"/>
</dbReference>
<comment type="catalytic activity">
    <reaction evidence="1 8 9">
        <text>Endonucleolytic cleavage to 5'-phosphomonoester.</text>
        <dbReference type="EC" id="3.1.26.4"/>
    </reaction>
</comment>
<evidence type="ECO:0000256" key="3">
    <source>
        <dbReference type="ARBA" id="ARBA00007058"/>
    </source>
</evidence>
<dbReference type="InterPro" id="IPR024567">
    <property type="entry name" value="RNase_HII/HIII_dom"/>
</dbReference>
<dbReference type="GO" id="GO:0004523">
    <property type="term" value="F:RNA-DNA hybrid ribonuclease activity"/>
    <property type="evidence" value="ECO:0000318"/>
    <property type="project" value="GO_Central"/>
</dbReference>
<dbReference type="PANTHER" id="PTHR10954">
    <property type="entry name" value="RIBONUCLEASE H2 SUBUNIT A"/>
    <property type="match status" value="1"/>
</dbReference>
<dbReference type="SUPFAM" id="SSF53098">
    <property type="entry name" value="Ribonuclease H-like"/>
    <property type="match status" value="1"/>
</dbReference>
<comment type="cofactor">
    <cofactor evidence="8">
        <name>Mn(2+)</name>
        <dbReference type="ChEBI" id="CHEBI:29035"/>
    </cofactor>
    <cofactor evidence="8">
        <name>Mg(2+)</name>
        <dbReference type="ChEBI" id="CHEBI:18420"/>
    </cofactor>
    <text evidence="8">Manganese or magnesium. Binds 1 divalent metal ion per monomer in the absence of substrate. May bind a second metal ion after substrate binding.</text>
</comment>
<dbReference type="NCBIfam" id="TIGR00729">
    <property type="entry name" value="ribonuclease HII"/>
    <property type="match status" value="1"/>
</dbReference>
<dbReference type="InterPro" id="IPR023160">
    <property type="entry name" value="RNase_HII_hlx-loop-hlx_cap_dom"/>
</dbReference>
<reference evidence="11 12" key="1">
    <citation type="journal article" date="2007" name="Science">
        <title>The Chlamydomonas genome reveals the evolution of key animal and plant functions.</title>
        <authorList>
            <person name="Merchant S.S."/>
            <person name="Prochnik S.E."/>
            <person name="Vallon O."/>
            <person name="Harris E.H."/>
            <person name="Karpowicz S.J."/>
            <person name="Witman G.B."/>
            <person name="Terry A."/>
            <person name="Salamov A."/>
            <person name="Fritz-Laylin L.K."/>
            <person name="Marechal-Drouard L."/>
            <person name="Marshall W.F."/>
            <person name="Qu L.H."/>
            <person name="Nelson D.R."/>
            <person name="Sanderfoot A.A."/>
            <person name="Spalding M.H."/>
            <person name="Kapitonov V.V."/>
            <person name="Ren Q."/>
            <person name="Ferris P."/>
            <person name="Lindquist E."/>
            <person name="Shapiro H."/>
            <person name="Lucas S.M."/>
            <person name="Grimwood J."/>
            <person name="Schmutz J."/>
            <person name="Cardol P."/>
            <person name="Cerutti H."/>
            <person name="Chanfreau G."/>
            <person name="Chen C.L."/>
            <person name="Cognat V."/>
            <person name="Croft M.T."/>
            <person name="Dent R."/>
            <person name="Dutcher S."/>
            <person name="Fernandez E."/>
            <person name="Fukuzawa H."/>
            <person name="Gonzalez-Ballester D."/>
            <person name="Gonzalez-Halphen D."/>
            <person name="Hallmann A."/>
            <person name="Hanikenne M."/>
            <person name="Hippler M."/>
            <person name="Inwood W."/>
            <person name="Jabbari K."/>
            <person name="Kalanon M."/>
            <person name="Kuras R."/>
            <person name="Lefebvre P.A."/>
            <person name="Lemaire S.D."/>
            <person name="Lobanov A.V."/>
            <person name="Lohr M."/>
            <person name="Manuell A."/>
            <person name="Meier I."/>
            <person name="Mets L."/>
            <person name="Mittag M."/>
            <person name="Mittelmeier T."/>
            <person name="Moroney J.V."/>
            <person name="Moseley J."/>
            <person name="Napoli C."/>
            <person name="Nedelcu A.M."/>
            <person name="Niyogi K."/>
            <person name="Novoselov S.V."/>
            <person name="Paulsen I.T."/>
            <person name="Pazour G."/>
            <person name="Purton S."/>
            <person name="Ral J.P."/>
            <person name="Riano-Pachon D.M."/>
            <person name="Riekhof W."/>
            <person name="Rymarquis L."/>
            <person name="Schroda M."/>
            <person name="Stern D."/>
            <person name="Umen J."/>
            <person name="Willows R."/>
            <person name="Wilson N."/>
            <person name="Zimmer S.L."/>
            <person name="Allmer J."/>
            <person name="Balk J."/>
            <person name="Bisova K."/>
            <person name="Chen C.J."/>
            <person name="Elias M."/>
            <person name="Gendler K."/>
            <person name="Hauser C."/>
            <person name="Lamb M.R."/>
            <person name="Ledford H."/>
            <person name="Long J.C."/>
            <person name="Minagawa J."/>
            <person name="Page M.D."/>
            <person name="Pan J."/>
            <person name="Pootakham W."/>
            <person name="Roje S."/>
            <person name="Rose A."/>
            <person name="Stahlberg E."/>
            <person name="Terauchi A.M."/>
            <person name="Yang P."/>
            <person name="Ball S."/>
            <person name="Bowler C."/>
            <person name="Dieckmann C.L."/>
            <person name="Gladyshev V.N."/>
            <person name="Green P."/>
            <person name="Jorgensen R."/>
            <person name="Mayfield S."/>
            <person name="Mueller-Roeber B."/>
            <person name="Rajamani S."/>
            <person name="Sayre R.T."/>
            <person name="Brokstein P."/>
            <person name="Dubchak I."/>
            <person name="Goodstein D."/>
            <person name="Hornick L."/>
            <person name="Huang Y.W."/>
            <person name="Jhaveri J."/>
            <person name="Luo Y."/>
            <person name="Martinez D."/>
            <person name="Ngau W.C."/>
            <person name="Otillar B."/>
            <person name="Poliakov A."/>
            <person name="Porter A."/>
            <person name="Szajkowski L."/>
            <person name="Werner G."/>
            <person name="Zhou K."/>
            <person name="Grigoriev I.V."/>
            <person name="Rokhsar D.S."/>
            <person name="Grossman A.R."/>
        </authorList>
    </citation>
    <scope>NUCLEOTIDE SEQUENCE [LARGE SCALE GENOMIC DNA]</scope>
    <source>
        <strain evidence="12">CC-503</strain>
    </source>
</reference>
<keyword evidence="5 8" id="KW-0479">Metal-binding</keyword>
<evidence type="ECO:0000256" key="2">
    <source>
        <dbReference type="ARBA" id="ARBA00001946"/>
    </source>
</evidence>
<dbReference type="InParanoid" id="A0A2K3CNY2"/>
<evidence type="ECO:0000256" key="8">
    <source>
        <dbReference type="PROSITE-ProRule" id="PRU01319"/>
    </source>
</evidence>
<dbReference type="Pfam" id="PF01351">
    <property type="entry name" value="RNase_HII"/>
    <property type="match status" value="1"/>
</dbReference>
<dbReference type="InterPro" id="IPR001352">
    <property type="entry name" value="RNase_HII/HIII"/>
</dbReference>
<dbReference type="GO" id="GO:0046872">
    <property type="term" value="F:metal ion binding"/>
    <property type="evidence" value="ECO:0007669"/>
    <property type="project" value="UniProtKB-KW"/>
</dbReference>
<evidence type="ECO:0000256" key="1">
    <source>
        <dbReference type="ARBA" id="ARBA00000077"/>
    </source>
</evidence>
<dbReference type="AlphaFoldDB" id="A0A2K3CNY2"/>
<comment type="cofactor">
    <cofactor evidence="2">
        <name>Mg(2+)</name>
        <dbReference type="ChEBI" id="CHEBI:18420"/>
    </cofactor>
</comment>
<evidence type="ECO:0000256" key="4">
    <source>
        <dbReference type="ARBA" id="ARBA00022722"/>
    </source>
</evidence>
<dbReference type="EC" id="3.1.26.4" evidence="9"/>
<dbReference type="GO" id="GO:0003723">
    <property type="term" value="F:RNA binding"/>
    <property type="evidence" value="ECO:0007669"/>
    <property type="project" value="UniProtKB-UniRule"/>
</dbReference>
<keyword evidence="12" id="KW-1185">Reference proteome</keyword>
<evidence type="ECO:0000313" key="11">
    <source>
        <dbReference type="EMBL" id="PNW69996.1"/>
    </source>
</evidence>
<evidence type="ECO:0000259" key="10">
    <source>
        <dbReference type="PROSITE" id="PS51975"/>
    </source>
</evidence>
<feature type="domain" description="RNase H type-2" evidence="10">
    <location>
        <begin position="35"/>
        <end position="252"/>
    </location>
</feature>
<dbReference type="ExpressionAtlas" id="A0A2K3CNY2">
    <property type="expression patterns" value="baseline"/>
</dbReference>
<dbReference type="InterPro" id="IPR036397">
    <property type="entry name" value="RNaseH_sf"/>
</dbReference>
<dbReference type="InterPro" id="IPR012337">
    <property type="entry name" value="RNaseH-like_sf"/>
</dbReference>
<keyword evidence="6 8" id="KW-0255">Endonuclease</keyword>
<dbReference type="CDD" id="cd07181">
    <property type="entry name" value="RNase_HII_eukaryota_like"/>
    <property type="match status" value="1"/>
</dbReference>
<dbReference type="GeneID" id="5717296"/>
<dbReference type="FunFam" id="3.30.420.10:FF:000150">
    <property type="entry name" value="Ribonuclease"/>
    <property type="match status" value="1"/>
</dbReference>
<dbReference type="InterPro" id="IPR004649">
    <property type="entry name" value="RNase_H2_suA"/>
</dbReference>
<keyword evidence="4 8" id="KW-0540">Nuclease</keyword>
<dbReference type="GO" id="GO:0043137">
    <property type="term" value="P:DNA replication, removal of RNA primer"/>
    <property type="evidence" value="ECO:0000318"/>
    <property type="project" value="GO_Central"/>
</dbReference>
<name>A0A2K3CNY2_CHLRE</name>